<dbReference type="RefSeq" id="WP_259971246.1">
    <property type="nucleotide sequence ID" value="NZ_CP081070.1"/>
</dbReference>
<organism evidence="1 2">
    <name type="scientific">Leisingera caerulea</name>
    <name type="common">Phaeobacter caeruleus</name>
    <dbReference type="NCBI Taxonomy" id="506591"/>
    <lineage>
        <taxon>Bacteria</taxon>
        <taxon>Pseudomonadati</taxon>
        <taxon>Pseudomonadota</taxon>
        <taxon>Alphaproteobacteria</taxon>
        <taxon>Rhodobacterales</taxon>
        <taxon>Roseobacteraceae</taxon>
        <taxon>Leisingera</taxon>
    </lineage>
</organism>
<gene>
    <name evidence="1" type="ORF">K3721_17220</name>
</gene>
<dbReference type="Proteomes" id="UP001058713">
    <property type="component" value="Chromosome"/>
</dbReference>
<evidence type="ECO:0000313" key="1">
    <source>
        <dbReference type="EMBL" id="UWQ53698.1"/>
    </source>
</evidence>
<dbReference type="KEGG" id="lcae:K3721_17220"/>
<accession>A0A9Q9HEM1</accession>
<dbReference type="EMBL" id="CP081070">
    <property type="protein sequence ID" value="UWQ53698.1"/>
    <property type="molecule type" value="Genomic_DNA"/>
</dbReference>
<proteinExistence type="predicted"/>
<evidence type="ECO:0000313" key="2">
    <source>
        <dbReference type="Proteomes" id="UP001058713"/>
    </source>
</evidence>
<protein>
    <submittedName>
        <fullName evidence="1">Uncharacterized protein</fullName>
    </submittedName>
</protein>
<dbReference type="AlphaFoldDB" id="A0A9Q9HEM1"/>
<sequence>MLGIGLSMTGGTAQGRWSPPAALIDLDFRLDRYLQAGAAKSFDDIFAYNGAGLRTFTSEAGTHVWAAHNLLAHSGDLAQGTAVAASATKTRLTAAAGTGTTVPEARRAGVSLPDAGTYTYSAHVRQVNLRYLAMTSEGYGSGAGGVTLFDLQGGTIATQGAGHLALVKPLADGSCICSITFTADGSALNGTLSAGMSDNAVSHAVTGPDGTEALDVFAQWVCRSDLGGMADNPDNALGAEFASYVPAEAAPVFKARRNAYVRGALEGLLIEDEAAVNIVEQSHDFAAAYWVKNNQLAVAASGTIAGIPAWELTDSSATGFAHCAAGIGAIAGVHTASCLVRKNPSQTSLFSARLSVGSNQFCGISFDTVTGAIKDHWNSGLAVQPDGTKMRDVIDMGTHWFAWFTYDPSLLTGLNATADVQVFPAHDAVNLSPSTHVTGSHVCTAFQVTAGYTPGSFIPTAGRAASRPAETLAIRSSVLPATMPVAVSLALEGRMNFADTGSGAAARFFDWRADGGNHLSAGLNTAGTATGQIQVSSAHSGAASTASGAASACAPGLNVPVSFAARHPAAQLELAVKGETAAGSPAPSALPDLAAAGIGLASAFKGSLGRFRLWDRDLGSAGIGRIPA</sequence>
<name>A0A9Q9HEM1_LEICA</name>
<reference evidence="1" key="1">
    <citation type="submission" date="2021-08" db="EMBL/GenBank/DDBJ databases">
        <authorList>
            <person name="Nwanade C."/>
            <person name="Wang M."/>
            <person name="Masoudi A."/>
            <person name="Yu Z."/>
            <person name="Liu J."/>
        </authorList>
    </citation>
    <scope>NUCLEOTIDE SEQUENCE</scope>
    <source>
        <strain evidence="1">S122</strain>
    </source>
</reference>